<dbReference type="PANTHER" id="PTHR46540:SF1">
    <property type="entry name" value="TETRATRICOPEPTIDE REPEAT PROTEIN 12"/>
    <property type="match status" value="1"/>
</dbReference>
<dbReference type="OrthoDB" id="2017782at2759"/>
<proteinExistence type="predicted"/>
<dbReference type="STRING" id="37360.A0A0G4IYH3"/>
<dbReference type="Proteomes" id="UP000039324">
    <property type="component" value="Unassembled WGS sequence"/>
</dbReference>
<keyword evidence="4" id="KW-1185">Reference proteome</keyword>
<dbReference type="PANTHER" id="PTHR46540">
    <property type="entry name" value="TETRATRICOPEPTIDE REPEAT PROTEIN 12"/>
    <property type="match status" value="1"/>
</dbReference>
<feature type="compositionally biased region" description="Acidic residues" evidence="1">
    <location>
        <begin position="147"/>
        <end position="157"/>
    </location>
</feature>
<dbReference type="SUPFAM" id="SSF48452">
    <property type="entry name" value="TPR-like"/>
    <property type="match status" value="1"/>
</dbReference>
<dbReference type="EMBL" id="OVEO01000003">
    <property type="protein sequence ID" value="SPQ95083.1"/>
    <property type="molecule type" value="Genomic_DNA"/>
</dbReference>
<evidence type="ECO:0000313" key="3">
    <source>
        <dbReference type="EMBL" id="SPQ95083.1"/>
    </source>
</evidence>
<dbReference type="GO" id="GO:0005813">
    <property type="term" value="C:centrosome"/>
    <property type="evidence" value="ECO:0007669"/>
    <property type="project" value="TreeGrafter"/>
</dbReference>
<dbReference type="GO" id="GO:0005737">
    <property type="term" value="C:cytoplasm"/>
    <property type="evidence" value="ECO:0007669"/>
    <property type="project" value="TreeGrafter"/>
</dbReference>
<dbReference type="InterPro" id="IPR011989">
    <property type="entry name" value="ARM-like"/>
</dbReference>
<evidence type="ECO:0000256" key="1">
    <source>
        <dbReference type="SAM" id="MobiDB-lite"/>
    </source>
</evidence>
<reference evidence="3 5" key="2">
    <citation type="submission" date="2018-03" db="EMBL/GenBank/DDBJ databases">
        <authorList>
            <person name="Fogelqvist J."/>
        </authorList>
    </citation>
    <scope>NUCLEOTIDE SEQUENCE [LARGE SCALE GENOMIC DNA]</scope>
</reference>
<dbReference type="Gene3D" id="1.25.10.10">
    <property type="entry name" value="Leucine-rich Repeat Variant"/>
    <property type="match status" value="1"/>
</dbReference>
<dbReference type="EMBL" id="CDSF01000100">
    <property type="protein sequence ID" value="CEP00302.1"/>
    <property type="molecule type" value="Genomic_DNA"/>
</dbReference>
<dbReference type="Gene3D" id="1.25.40.10">
    <property type="entry name" value="Tetratricopeptide repeat domain"/>
    <property type="match status" value="1"/>
</dbReference>
<dbReference type="AlphaFoldDB" id="A0A0G4IYH3"/>
<geneLocation type="mitochondrion" evidence="3"/>
<name>A0A0G4IYH3_PLABS</name>
<reference evidence="2 4" key="1">
    <citation type="submission" date="2015-02" db="EMBL/GenBank/DDBJ databases">
        <authorList>
            <person name="Chooi Y.-H."/>
        </authorList>
    </citation>
    <scope>NUCLEOTIDE SEQUENCE [LARGE SCALE GENOMIC DNA]</scope>
    <source>
        <strain evidence="2">E3</strain>
    </source>
</reference>
<evidence type="ECO:0000313" key="2">
    <source>
        <dbReference type="EMBL" id="CEP00302.1"/>
    </source>
</evidence>
<dbReference type="Proteomes" id="UP000290189">
    <property type="component" value="Unassembled WGS sequence"/>
</dbReference>
<dbReference type="InterPro" id="IPR016024">
    <property type="entry name" value="ARM-type_fold"/>
</dbReference>
<gene>
    <name evidence="2" type="ORF">PBRA_008036</name>
    <name evidence="3" type="ORF">PLBR_LOCUS2298</name>
</gene>
<keyword evidence="3" id="KW-0496">Mitochondrion</keyword>
<feature type="region of interest" description="Disordered" evidence="1">
    <location>
        <begin position="138"/>
        <end position="163"/>
    </location>
</feature>
<dbReference type="GO" id="GO:0070286">
    <property type="term" value="P:axonemal dynein complex assembly"/>
    <property type="evidence" value="ECO:0007669"/>
    <property type="project" value="TreeGrafter"/>
</dbReference>
<dbReference type="GO" id="GO:0007288">
    <property type="term" value="P:sperm axoneme assembly"/>
    <property type="evidence" value="ECO:0007669"/>
    <property type="project" value="TreeGrafter"/>
</dbReference>
<organism evidence="2 4">
    <name type="scientific">Plasmodiophora brassicae</name>
    <name type="common">Clubroot disease agent</name>
    <dbReference type="NCBI Taxonomy" id="37360"/>
    <lineage>
        <taxon>Eukaryota</taxon>
        <taxon>Sar</taxon>
        <taxon>Rhizaria</taxon>
        <taxon>Endomyxa</taxon>
        <taxon>Phytomyxea</taxon>
        <taxon>Plasmodiophorida</taxon>
        <taxon>Plasmodiophoridae</taxon>
        <taxon>Plasmodiophora</taxon>
    </lineage>
</organism>
<evidence type="ECO:0000313" key="5">
    <source>
        <dbReference type="Proteomes" id="UP000290189"/>
    </source>
</evidence>
<dbReference type="InterPro" id="IPR019734">
    <property type="entry name" value="TPR_rpt"/>
</dbReference>
<accession>A0A0G4IYH3</accession>
<protein>
    <submittedName>
        <fullName evidence="2">Uncharacterized protein</fullName>
    </submittedName>
</protein>
<dbReference type="SUPFAM" id="SSF48371">
    <property type="entry name" value="ARM repeat"/>
    <property type="match status" value="1"/>
</dbReference>
<dbReference type="InterPro" id="IPR043195">
    <property type="entry name" value="TTC12"/>
</dbReference>
<dbReference type="SMART" id="SM00028">
    <property type="entry name" value="TPR"/>
    <property type="match status" value="3"/>
</dbReference>
<dbReference type="InterPro" id="IPR011990">
    <property type="entry name" value="TPR-like_helical_dom_sf"/>
</dbReference>
<dbReference type="OMA" id="RFANILY"/>
<sequence>MGDSELDDWLDRIDDVSKTINGLVDGTITDAECDATLDRVTRPAKRIAEAAPAPTFRSGPGHSDSYAIFCRGCNTEHIDDVSVCANCGQADVLETRQARQAYLRSRVDDLMKDREQRIARRQRWRRYIEHRRQKRASDTDYQRWDAWEPDTDSDDEPVPDRDDPRFAALEADMVARERQRAEKQARADAFKREGNECFAKRRYVQAADLYTKAIEAKKDGQEYYTNRALAYIRTQQYTKALIDCDTVLDMAEFLDGNRFPRNRPVVFKAWMRRASALRGLRRIQDAIDALDNGALRCRPDAREALDLIAACRRDIRELDREKRVRAQGGYTDLQDALNATDLEKATTLMQAGGDDVRVQFRVLKGVSKAVSVMGSQPIDACNALIEACHGNPYNVEVVSQAGTLVEDLVTCLDRQSSSPDHAKAMLSLLLSLSSLSEVRHRLIDDVAGDKTWRALRRWMEQDQAMEVRAAAIALLGNLALESRFRSIIAGTSPITHRLLAVVSNRGATDDLKERAVAALGNLLLNDRLRTQLATHEDPRAFQVLVGAVKRSRKAGPRQRNTLEKMLSVVVNLVADPVGLERLHQAGMVPVLCNILQPGQGALVQERCLQSLARLCSVGVDDSLDAVLPVVWSVVSGLMEKSPVLDHGVRAMAALSKSDRFANILYACTDQKQVPACLVRIGSVAAGDVQVIGNLALCVSRLLDASKGGAEVADGLLGLIPVLVDVVSNSNNAVAARRNAAIAAAKLSKFPNAMAQLRELRAVEMLMATAGHLLAAR</sequence>
<evidence type="ECO:0000313" key="4">
    <source>
        <dbReference type="Proteomes" id="UP000039324"/>
    </source>
</evidence>